<evidence type="ECO:0000259" key="8">
    <source>
        <dbReference type="Pfam" id="PF02229"/>
    </source>
</evidence>
<dbReference type="GO" id="GO:0005634">
    <property type="term" value="C:nucleus"/>
    <property type="evidence" value="ECO:0007669"/>
    <property type="project" value="UniProtKB-SubCell"/>
</dbReference>
<evidence type="ECO:0000256" key="3">
    <source>
        <dbReference type="ARBA" id="ARBA00023015"/>
    </source>
</evidence>
<evidence type="ECO:0000256" key="7">
    <source>
        <dbReference type="SAM" id="MobiDB-lite"/>
    </source>
</evidence>
<evidence type="ECO:0000256" key="1">
    <source>
        <dbReference type="ARBA" id="ARBA00004123"/>
    </source>
</evidence>
<dbReference type="InterPro" id="IPR009044">
    <property type="entry name" value="ssDNA-bd_transcriptional_reg"/>
</dbReference>
<keyword evidence="3" id="KW-0805">Transcription regulation</keyword>
<comment type="subcellular location">
    <subcellularLocation>
        <location evidence="1">Nucleus</location>
    </subcellularLocation>
</comment>
<dbReference type="SUPFAM" id="SSF54447">
    <property type="entry name" value="ssDNA-binding transcriptional regulator domain"/>
    <property type="match status" value="1"/>
</dbReference>
<keyword evidence="4" id="KW-0238">DNA-binding</keyword>
<comment type="similarity">
    <text evidence="2">Belongs to the transcriptional coactivator PC4 family.</text>
</comment>
<dbReference type="Pfam" id="PF02229">
    <property type="entry name" value="PC4"/>
    <property type="match status" value="1"/>
</dbReference>
<evidence type="ECO:0000256" key="2">
    <source>
        <dbReference type="ARBA" id="ARBA00009001"/>
    </source>
</evidence>
<gene>
    <name evidence="9" type="ORF">B0H15DRAFT_951635</name>
</gene>
<proteinExistence type="inferred from homology"/>
<name>A0AAD6U0V5_9AGAR</name>
<evidence type="ECO:0000256" key="5">
    <source>
        <dbReference type="ARBA" id="ARBA00023163"/>
    </source>
</evidence>
<dbReference type="GO" id="GO:0003713">
    <property type="term" value="F:transcription coactivator activity"/>
    <property type="evidence" value="ECO:0007669"/>
    <property type="project" value="InterPro"/>
</dbReference>
<dbReference type="Proteomes" id="UP001222325">
    <property type="component" value="Unassembled WGS sequence"/>
</dbReference>
<dbReference type="GO" id="GO:0060261">
    <property type="term" value="P:positive regulation of transcription initiation by RNA polymerase II"/>
    <property type="evidence" value="ECO:0007669"/>
    <property type="project" value="InterPro"/>
</dbReference>
<protein>
    <submittedName>
        <fullName evidence="9">Transcriptional Coactivator p15-domain-containing protein</fullName>
    </submittedName>
</protein>
<dbReference type="AlphaFoldDB" id="A0AAD6U0V5"/>
<dbReference type="InterPro" id="IPR045125">
    <property type="entry name" value="Sub1/Tcp4-like"/>
</dbReference>
<comment type="caution">
    <text evidence="9">The sequence shown here is derived from an EMBL/GenBank/DDBJ whole genome shotgun (WGS) entry which is preliminary data.</text>
</comment>
<evidence type="ECO:0000313" key="9">
    <source>
        <dbReference type="EMBL" id="KAJ7084415.1"/>
    </source>
</evidence>
<keyword evidence="5" id="KW-0804">Transcription</keyword>
<dbReference type="EMBL" id="JARJCN010000038">
    <property type="protein sequence ID" value="KAJ7084415.1"/>
    <property type="molecule type" value="Genomic_DNA"/>
</dbReference>
<dbReference type="InterPro" id="IPR003173">
    <property type="entry name" value="PC4_C"/>
</dbReference>
<evidence type="ECO:0000313" key="10">
    <source>
        <dbReference type="Proteomes" id="UP001222325"/>
    </source>
</evidence>
<dbReference type="GO" id="GO:0003677">
    <property type="term" value="F:DNA binding"/>
    <property type="evidence" value="ECO:0007669"/>
    <property type="project" value="UniProtKB-KW"/>
</dbReference>
<keyword evidence="6" id="KW-0539">Nucleus</keyword>
<sequence>MAKRKSSSTQEDGNSVEAQSKKLKTEPVKTEPVDRDELDESESEAPLKAKQKGKTKNAETEDIDVKSTLEGEKFIELGKNKRVTVRSFKGTTLIDIREFYTDKTSGEQKPGKKGISLGLDQWDELKRAATTLDQLLADVRK</sequence>
<feature type="domain" description="Transcriptional coactivator p15 (PC4) C-terminal" evidence="8">
    <location>
        <begin position="75"/>
        <end position="127"/>
    </location>
</feature>
<evidence type="ECO:0000256" key="4">
    <source>
        <dbReference type="ARBA" id="ARBA00023125"/>
    </source>
</evidence>
<evidence type="ECO:0000256" key="6">
    <source>
        <dbReference type="ARBA" id="ARBA00023242"/>
    </source>
</evidence>
<feature type="compositionally biased region" description="Basic and acidic residues" evidence="7">
    <location>
        <begin position="19"/>
        <end position="35"/>
    </location>
</feature>
<feature type="compositionally biased region" description="Polar residues" evidence="7">
    <location>
        <begin position="7"/>
        <end position="18"/>
    </location>
</feature>
<keyword evidence="10" id="KW-1185">Reference proteome</keyword>
<reference evidence="9" key="1">
    <citation type="submission" date="2023-03" db="EMBL/GenBank/DDBJ databases">
        <title>Massive genome expansion in bonnet fungi (Mycena s.s.) driven by repeated elements and novel gene families across ecological guilds.</title>
        <authorList>
            <consortium name="Lawrence Berkeley National Laboratory"/>
            <person name="Harder C.B."/>
            <person name="Miyauchi S."/>
            <person name="Viragh M."/>
            <person name="Kuo A."/>
            <person name="Thoen E."/>
            <person name="Andreopoulos B."/>
            <person name="Lu D."/>
            <person name="Skrede I."/>
            <person name="Drula E."/>
            <person name="Henrissat B."/>
            <person name="Morin E."/>
            <person name="Kohler A."/>
            <person name="Barry K."/>
            <person name="LaButti K."/>
            <person name="Morin E."/>
            <person name="Salamov A."/>
            <person name="Lipzen A."/>
            <person name="Mereny Z."/>
            <person name="Hegedus B."/>
            <person name="Baldrian P."/>
            <person name="Stursova M."/>
            <person name="Weitz H."/>
            <person name="Taylor A."/>
            <person name="Grigoriev I.V."/>
            <person name="Nagy L.G."/>
            <person name="Martin F."/>
            <person name="Kauserud H."/>
        </authorList>
    </citation>
    <scope>NUCLEOTIDE SEQUENCE</scope>
    <source>
        <strain evidence="9">CBHHK173m</strain>
    </source>
</reference>
<dbReference type="Gene3D" id="2.30.31.10">
    <property type="entry name" value="Transcriptional Coactivator Pc4, Chain A"/>
    <property type="match status" value="1"/>
</dbReference>
<accession>A0AAD6U0V5</accession>
<dbReference type="PANTHER" id="PTHR13215">
    <property type="entry name" value="RNA POLYMERASE II TRANSCRIPTIONAL COACTIVATOR"/>
    <property type="match status" value="1"/>
</dbReference>
<feature type="region of interest" description="Disordered" evidence="7">
    <location>
        <begin position="1"/>
        <end position="62"/>
    </location>
</feature>
<organism evidence="9 10">
    <name type="scientific">Mycena belliarum</name>
    <dbReference type="NCBI Taxonomy" id="1033014"/>
    <lineage>
        <taxon>Eukaryota</taxon>
        <taxon>Fungi</taxon>
        <taxon>Dikarya</taxon>
        <taxon>Basidiomycota</taxon>
        <taxon>Agaricomycotina</taxon>
        <taxon>Agaricomycetes</taxon>
        <taxon>Agaricomycetidae</taxon>
        <taxon>Agaricales</taxon>
        <taxon>Marasmiineae</taxon>
        <taxon>Mycenaceae</taxon>
        <taxon>Mycena</taxon>
    </lineage>
</organism>